<dbReference type="Pfam" id="PF07307">
    <property type="entry name" value="HEPPP_synt_1"/>
    <property type="match status" value="1"/>
</dbReference>
<dbReference type="GO" id="GO:0000010">
    <property type="term" value="F:heptaprenyl diphosphate synthase activity"/>
    <property type="evidence" value="ECO:0007669"/>
    <property type="project" value="UniProtKB-EC"/>
</dbReference>
<dbReference type="Gene3D" id="1.20.120.1450">
    <property type="match status" value="1"/>
</dbReference>
<dbReference type="InterPro" id="IPR009920">
    <property type="entry name" value="HEPPP_synth_su1"/>
</dbReference>
<protein>
    <submittedName>
        <fullName evidence="1">Heptaprenyl diphosphate synthase</fullName>
        <ecNumber evidence="1">2.5.1.30</ecNumber>
    </submittedName>
</protein>
<evidence type="ECO:0000313" key="1">
    <source>
        <dbReference type="EMBL" id="MBP2077854.1"/>
    </source>
</evidence>
<dbReference type="EMBL" id="JAGGMB010000005">
    <property type="protein sequence ID" value="MBP2077854.1"/>
    <property type="molecule type" value="Genomic_DNA"/>
</dbReference>
<keyword evidence="2" id="KW-1185">Reference proteome</keyword>
<organism evidence="1 2">
    <name type="scientific">Oceanobacillus polygoni</name>
    <dbReference type="NCBI Taxonomy" id="1235259"/>
    <lineage>
        <taxon>Bacteria</taxon>
        <taxon>Bacillati</taxon>
        <taxon>Bacillota</taxon>
        <taxon>Bacilli</taxon>
        <taxon>Bacillales</taxon>
        <taxon>Bacillaceae</taxon>
        <taxon>Oceanobacillus</taxon>
    </lineage>
</organism>
<dbReference type="AlphaFoldDB" id="A0A9X0YSH6"/>
<dbReference type="EC" id="2.5.1.30" evidence="1"/>
<sequence length="266" mass="31113">MNTSITEIQHIRDLLEDKIRNEYLERHIQKPVIHEGKLQILAELVFSCDSLSAIQKERYVITTMMVQMALDTHDLVPIGNEENESKKEKLSKQLNVLAGDYYSGLYYYLLSEIEDVELIHTLAIAIKHINEYKMKLYYKEIESFEAFIDVTKQIDSILLVKVAQYLHGDLFNQVIADWLLTERLVDEKIDATVDNKLPILVQWKKMNIETTYTTSLHTIDSLIDQQIDKVDRALSRLPDKYVSFQKMFRNRLDNTSFYQSSIVEEG</sequence>
<keyword evidence="1" id="KW-0808">Transferase</keyword>
<dbReference type="RefSeq" id="WP_149476482.1">
    <property type="nucleotide sequence ID" value="NZ_JAGGMB010000005.1"/>
</dbReference>
<gene>
    <name evidence="1" type="ORF">J2Z64_002109</name>
</gene>
<proteinExistence type="predicted"/>
<dbReference type="OrthoDB" id="2417886at2"/>
<accession>A0A9X0YSH6</accession>
<reference evidence="1" key="1">
    <citation type="submission" date="2021-03" db="EMBL/GenBank/DDBJ databases">
        <title>Genomic Encyclopedia of Type Strains, Phase IV (KMG-IV): sequencing the most valuable type-strain genomes for metagenomic binning, comparative biology and taxonomic classification.</title>
        <authorList>
            <person name="Goeker M."/>
        </authorList>
    </citation>
    <scope>NUCLEOTIDE SEQUENCE</scope>
    <source>
        <strain evidence="1">DSM 107338</strain>
    </source>
</reference>
<name>A0A9X0YSH6_9BACI</name>
<dbReference type="GO" id="GO:0009234">
    <property type="term" value="P:menaquinone biosynthetic process"/>
    <property type="evidence" value="ECO:0007669"/>
    <property type="project" value="InterPro"/>
</dbReference>
<dbReference type="Proteomes" id="UP001138793">
    <property type="component" value="Unassembled WGS sequence"/>
</dbReference>
<comment type="caution">
    <text evidence="1">The sequence shown here is derived from an EMBL/GenBank/DDBJ whole genome shotgun (WGS) entry which is preliminary data.</text>
</comment>
<evidence type="ECO:0000313" key="2">
    <source>
        <dbReference type="Proteomes" id="UP001138793"/>
    </source>
</evidence>